<keyword evidence="1" id="KW-0472">Membrane</keyword>
<dbReference type="InterPro" id="IPR047789">
    <property type="entry name" value="CU044_5270-like"/>
</dbReference>
<dbReference type="Proteomes" id="UP000586042">
    <property type="component" value="Unassembled WGS sequence"/>
</dbReference>
<keyword evidence="3" id="KW-1185">Reference proteome</keyword>
<organism evidence="2 3">
    <name type="scientific">Nonomuraea montanisoli</name>
    <dbReference type="NCBI Taxonomy" id="2741721"/>
    <lineage>
        <taxon>Bacteria</taxon>
        <taxon>Bacillati</taxon>
        <taxon>Actinomycetota</taxon>
        <taxon>Actinomycetes</taxon>
        <taxon>Streptosporangiales</taxon>
        <taxon>Streptosporangiaceae</taxon>
        <taxon>Nonomuraea</taxon>
    </lineage>
</organism>
<evidence type="ECO:0000313" key="2">
    <source>
        <dbReference type="EMBL" id="NUW35508.1"/>
    </source>
</evidence>
<dbReference type="AlphaFoldDB" id="A0A7Y6M569"/>
<accession>A0A7Y6M569</accession>
<feature type="transmembrane region" description="Helical" evidence="1">
    <location>
        <begin position="41"/>
        <end position="65"/>
    </location>
</feature>
<gene>
    <name evidence="2" type="ORF">HTZ77_29355</name>
</gene>
<evidence type="ECO:0000256" key="1">
    <source>
        <dbReference type="SAM" id="Phobius"/>
    </source>
</evidence>
<sequence>MNDDQEHLARALRTLAHREPATPAPVSELVRRGRQARRRRTVAGAVAGTGLLSAALVVALGTAGLGPAATPPASTAVAVAPHSRASHPPGSRSLDARSVLLAAAETAAREPATSGRFWYVRERTTKPARYLPKGGNPMRGTPFSATVATTQDTWYPSDRGASSRTVTGQDPKVAFASAADEARWRRLGSPALAPEKPSTNDHDMDLSFLIGNHRFPIGKLLELPTTKDTLESRFRRLYDEESPSDWSPAKPEFGEYVWSAARDLLAGPISPGTRSALYRLLAEQREIRSQGQVTDALGRTGVALALPGTGTGESAGEFRLIVDDGTAELLAYEFRSPGESEPTLQVSYEDMGWVDDLGDRPRD</sequence>
<protein>
    <submittedName>
        <fullName evidence="2">CU044_5270 family protein</fullName>
    </submittedName>
</protein>
<name>A0A7Y6M569_9ACTN</name>
<evidence type="ECO:0000313" key="3">
    <source>
        <dbReference type="Proteomes" id="UP000586042"/>
    </source>
</evidence>
<comment type="caution">
    <text evidence="2">The sequence shown here is derived from an EMBL/GenBank/DDBJ whole genome shotgun (WGS) entry which is preliminary data.</text>
</comment>
<dbReference type="NCBIfam" id="NF038083">
    <property type="entry name" value="CU044_5270_fam"/>
    <property type="match status" value="1"/>
</dbReference>
<keyword evidence="1" id="KW-1133">Transmembrane helix</keyword>
<keyword evidence="1" id="KW-0812">Transmembrane</keyword>
<reference evidence="2 3" key="1">
    <citation type="submission" date="2020-06" db="EMBL/GenBank/DDBJ databases">
        <title>Nonomuraea sp. SMC257, a novel actinomycete isolated from soil.</title>
        <authorList>
            <person name="Chanama M."/>
        </authorList>
    </citation>
    <scope>NUCLEOTIDE SEQUENCE [LARGE SCALE GENOMIC DNA]</scope>
    <source>
        <strain evidence="2 3">SMC257</strain>
    </source>
</reference>
<dbReference type="EMBL" id="JABWGN010000011">
    <property type="protein sequence ID" value="NUW35508.1"/>
    <property type="molecule type" value="Genomic_DNA"/>
</dbReference>
<proteinExistence type="predicted"/>
<dbReference type="RefSeq" id="WP_175592925.1">
    <property type="nucleotide sequence ID" value="NZ_JABWGN010000011.1"/>
</dbReference>